<dbReference type="GO" id="GO:0005829">
    <property type="term" value="C:cytosol"/>
    <property type="evidence" value="ECO:0007669"/>
    <property type="project" value="TreeGrafter"/>
</dbReference>
<evidence type="ECO:0000313" key="13">
    <source>
        <dbReference type="EMBL" id="KPJ71655.1"/>
    </source>
</evidence>
<evidence type="ECO:0000256" key="3">
    <source>
        <dbReference type="ARBA" id="ARBA00005065"/>
    </source>
</evidence>
<keyword evidence="9" id="KW-0408">Iron</keyword>
<dbReference type="GO" id="GO:0008987">
    <property type="term" value="F:quinolinate synthetase A activity"/>
    <property type="evidence" value="ECO:0007669"/>
    <property type="project" value="InterPro"/>
</dbReference>
<organism evidence="13 14">
    <name type="scientific">candidate division TA06 bacterium DG_78</name>
    <dbReference type="NCBI Taxonomy" id="1703772"/>
    <lineage>
        <taxon>Bacteria</taxon>
        <taxon>Bacteria division TA06</taxon>
    </lineage>
</organism>
<evidence type="ECO:0000256" key="5">
    <source>
        <dbReference type="ARBA" id="ARBA00022485"/>
    </source>
</evidence>
<proteinExistence type="predicted"/>
<keyword evidence="7" id="KW-0808">Transferase</keyword>
<evidence type="ECO:0000256" key="6">
    <source>
        <dbReference type="ARBA" id="ARBA00022642"/>
    </source>
</evidence>
<evidence type="ECO:0000256" key="1">
    <source>
        <dbReference type="ARBA" id="ARBA00001966"/>
    </source>
</evidence>
<dbReference type="UniPathway" id="UPA00253">
    <property type="reaction ID" value="UER00327"/>
</dbReference>
<dbReference type="GO" id="GO:0046872">
    <property type="term" value="F:metal ion binding"/>
    <property type="evidence" value="ECO:0007669"/>
    <property type="project" value="UniProtKB-KW"/>
</dbReference>
<evidence type="ECO:0000313" key="14">
    <source>
        <dbReference type="Proteomes" id="UP000051012"/>
    </source>
</evidence>
<dbReference type="PANTHER" id="PTHR30573:SF0">
    <property type="entry name" value="QUINOLINATE SYNTHASE, CHLOROPLASTIC"/>
    <property type="match status" value="1"/>
</dbReference>
<protein>
    <recommendedName>
        <fullName evidence="12">Quinolinate synthase</fullName>
        <ecNumber evidence="4">2.5.1.72</ecNumber>
    </recommendedName>
</protein>
<comment type="caution">
    <text evidence="13">The sequence shown here is derived from an EMBL/GenBank/DDBJ whole genome shotgun (WGS) entry which is preliminary data.</text>
</comment>
<reference evidence="13 14" key="1">
    <citation type="journal article" date="2015" name="Microbiome">
        <title>Genomic resolution of linkages in carbon, nitrogen, and sulfur cycling among widespread estuary sediment bacteria.</title>
        <authorList>
            <person name="Baker B.J."/>
            <person name="Lazar C.S."/>
            <person name="Teske A.P."/>
            <person name="Dick G.J."/>
        </authorList>
    </citation>
    <scope>NUCLEOTIDE SEQUENCE [LARGE SCALE GENOMIC DNA]</scope>
    <source>
        <strain evidence="13">DG_78</strain>
    </source>
</reference>
<dbReference type="Gene3D" id="3.40.50.10800">
    <property type="entry name" value="NadA-like"/>
    <property type="match status" value="2"/>
</dbReference>
<dbReference type="FunFam" id="3.40.50.10800:FF:000001">
    <property type="entry name" value="Quinolinate synthase A"/>
    <property type="match status" value="1"/>
</dbReference>
<evidence type="ECO:0000256" key="7">
    <source>
        <dbReference type="ARBA" id="ARBA00022679"/>
    </source>
</evidence>
<dbReference type="GO" id="GO:0034628">
    <property type="term" value="P:'de novo' NAD+ biosynthetic process from L-aspartate"/>
    <property type="evidence" value="ECO:0007669"/>
    <property type="project" value="TreeGrafter"/>
</dbReference>
<dbReference type="PANTHER" id="PTHR30573">
    <property type="entry name" value="QUINOLINATE SYNTHETASE A"/>
    <property type="match status" value="1"/>
</dbReference>
<comment type="pathway">
    <text evidence="3">Cofactor biosynthesis; NAD(+) biosynthesis; quinolinate from iminoaspartate: step 1/1.</text>
</comment>
<keyword evidence="5" id="KW-0004">4Fe-4S</keyword>
<evidence type="ECO:0000256" key="4">
    <source>
        <dbReference type="ARBA" id="ARBA00012669"/>
    </source>
</evidence>
<evidence type="ECO:0000256" key="10">
    <source>
        <dbReference type="ARBA" id="ARBA00023014"/>
    </source>
</evidence>
<dbReference type="Proteomes" id="UP000051012">
    <property type="component" value="Unassembled WGS sequence"/>
</dbReference>
<comment type="cofactor">
    <cofactor evidence="1">
        <name>[4Fe-4S] cluster</name>
        <dbReference type="ChEBI" id="CHEBI:49883"/>
    </cofactor>
</comment>
<evidence type="ECO:0000256" key="8">
    <source>
        <dbReference type="ARBA" id="ARBA00022723"/>
    </source>
</evidence>
<evidence type="ECO:0000256" key="2">
    <source>
        <dbReference type="ARBA" id="ARBA00003791"/>
    </source>
</evidence>
<gene>
    <name evidence="13" type="ORF">AMJ52_08365</name>
</gene>
<dbReference type="InterPro" id="IPR003473">
    <property type="entry name" value="NadA"/>
</dbReference>
<dbReference type="EMBL" id="LJNI01000120">
    <property type="protein sequence ID" value="KPJ71655.1"/>
    <property type="molecule type" value="Genomic_DNA"/>
</dbReference>
<keyword evidence="6" id="KW-0662">Pyridine nucleotide biosynthesis</keyword>
<dbReference type="PATRIC" id="fig|1703772.3.peg.583"/>
<accession>A0A0S7YA45</accession>
<dbReference type="AlphaFoldDB" id="A0A0S7YA45"/>
<dbReference type="Pfam" id="PF02445">
    <property type="entry name" value="NadA"/>
    <property type="match status" value="1"/>
</dbReference>
<comment type="function">
    <text evidence="2">Catalyzes the condensation of iminoaspartate with dihydroxyacetone phosphate to form quinolinate.</text>
</comment>
<dbReference type="InterPro" id="IPR036094">
    <property type="entry name" value="NadA_sf"/>
</dbReference>
<comment type="catalytic activity">
    <reaction evidence="11">
        <text>iminosuccinate + dihydroxyacetone phosphate = quinolinate + phosphate + 2 H2O + H(+)</text>
        <dbReference type="Rhea" id="RHEA:25888"/>
        <dbReference type="ChEBI" id="CHEBI:15377"/>
        <dbReference type="ChEBI" id="CHEBI:15378"/>
        <dbReference type="ChEBI" id="CHEBI:29959"/>
        <dbReference type="ChEBI" id="CHEBI:43474"/>
        <dbReference type="ChEBI" id="CHEBI:57642"/>
        <dbReference type="ChEBI" id="CHEBI:77875"/>
        <dbReference type="EC" id="2.5.1.72"/>
    </reaction>
    <physiologicalReaction direction="left-to-right" evidence="11">
        <dbReference type="Rhea" id="RHEA:25889"/>
    </physiologicalReaction>
</comment>
<name>A0A0S7YA45_UNCT6</name>
<feature type="non-terminal residue" evidence="13">
    <location>
        <position position="1"/>
    </location>
</feature>
<sequence>INSTADVKALSDICCTSANGVQVARAFEKNEIIFVPDKYLGAYVARLVQNKNFYLWRGYCPTHMVFSRNSVLQIKEENPDAEILVHPECRIEVQEIADVICSTSQMITHSRKSQAEKFIICTEVGMLYRLKKENPTKQFIPGSPHAICPNMKLTNLEKVLWALEDLKFEVDIDTTIRKRALSAIDRMVTI</sequence>
<evidence type="ECO:0000256" key="11">
    <source>
        <dbReference type="ARBA" id="ARBA00050125"/>
    </source>
</evidence>
<dbReference type="GO" id="GO:0051539">
    <property type="term" value="F:4 iron, 4 sulfur cluster binding"/>
    <property type="evidence" value="ECO:0007669"/>
    <property type="project" value="UniProtKB-KW"/>
</dbReference>
<keyword evidence="8" id="KW-0479">Metal-binding</keyword>
<dbReference type="EC" id="2.5.1.72" evidence="4"/>
<dbReference type="SUPFAM" id="SSF142754">
    <property type="entry name" value="NadA-like"/>
    <property type="match status" value="1"/>
</dbReference>
<evidence type="ECO:0000256" key="9">
    <source>
        <dbReference type="ARBA" id="ARBA00023004"/>
    </source>
</evidence>
<evidence type="ECO:0000256" key="12">
    <source>
        <dbReference type="ARBA" id="ARBA00073059"/>
    </source>
</evidence>
<keyword evidence="10" id="KW-0411">Iron-sulfur</keyword>